<sequence>MKQQNSSQKSRQLVQLALFSALILVMASVPFLGYVPLGFTRATILHLPVILGSILLGPKAGAVLGGLFGLTSLWSNTFQPVITSFVFSPFYSVGDVHGSWASLVICFVPRILTGIVPYYVFQAVRKLSKNPRSVLALGAAGFSGAMTNTLLVMHLIYLLFGQQYAALKATAGQGAYSVILSIIAINGIPEAVVAVILTILIGTPLLHYRKQG</sequence>
<dbReference type="InterPro" id="IPR024529">
    <property type="entry name" value="ECF_trnsprt_substrate-spec"/>
</dbReference>
<dbReference type="GO" id="GO:0022857">
    <property type="term" value="F:transmembrane transporter activity"/>
    <property type="evidence" value="ECO:0007669"/>
    <property type="project" value="InterPro"/>
</dbReference>
<feature type="transmembrane region" description="Helical" evidence="1">
    <location>
        <begin position="99"/>
        <end position="121"/>
    </location>
</feature>
<reference evidence="2" key="2">
    <citation type="submission" date="2021-04" db="EMBL/GenBank/DDBJ databases">
        <authorList>
            <person name="Gilroy R."/>
        </authorList>
    </citation>
    <scope>NUCLEOTIDE SEQUENCE</scope>
    <source>
        <strain evidence="2">B5_2728</strain>
    </source>
</reference>
<evidence type="ECO:0000313" key="3">
    <source>
        <dbReference type="Proteomes" id="UP000713596"/>
    </source>
</evidence>
<keyword evidence="1" id="KW-0812">Transmembrane</keyword>
<comment type="caution">
    <text evidence="2">The sequence shown here is derived from an EMBL/GenBank/DDBJ whole genome shotgun (WGS) entry which is preliminary data.</text>
</comment>
<dbReference type="AlphaFoldDB" id="A0A948WP10"/>
<keyword evidence="1" id="KW-1133">Transmembrane helix</keyword>
<gene>
    <name evidence="2" type="ORF">H9882_03435</name>
</gene>
<keyword evidence="1" id="KW-0472">Membrane</keyword>
<dbReference type="Pfam" id="PF12822">
    <property type="entry name" value="ECF_trnsprt"/>
    <property type="match status" value="1"/>
</dbReference>
<reference evidence="2" key="1">
    <citation type="journal article" date="2021" name="PeerJ">
        <title>Extensive microbial diversity within the chicken gut microbiome revealed by metagenomics and culture.</title>
        <authorList>
            <person name="Gilroy R."/>
            <person name="Ravi A."/>
            <person name="Getino M."/>
            <person name="Pursley I."/>
            <person name="Horton D.L."/>
            <person name="Alikhan N.F."/>
            <person name="Baker D."/>
            <person name="Gharbi K."/>
            <person name="Hall N."/>
            <person name="Watson M."/>
            <person name="Adriaenssens E.M."/>
            <person name="Foster-Nyarko E."/>
            <person name="Jarju S."/>
            <person name="Secka A."/>
            <person name="Antonio M."/>
            <person name="Oren A."/>
            <person name="Chaudhuri R.R."/>
            <person name="La Ragione R."/>
            <person name="Hildebrand F."/>
            <person name="Pallen M.J."/>
        </authorList>
    </citation>
    <scope>NUCLEOTIDE SEQUENCE</scope>
    <source>
        <strain evidence="2">B5_2728</strain>
    </source>
</reference>
<feature type="transmembrane region" description="Helical" evidence="1">
    <location>
        <begin position="63"/>
        <end position="87"/>
    </location>
</feature>
<name>A0A948WP10_9FIRM</name>
<evidence type="ECO:0000256" key="1">
    <source>
        <dbReference type="SAM" id="Phobius"/>
    </source>
</evidence>
<accession>A0A948WP10</accession>
<dbReference type="Proteomes" id="UP000713596">
    <property type="component" value="Unassembled WGS sequence"/>
</dbReference>
<feature type="transmembrane region" description="Helical" evidence="1">
    <location>
        <begin position="12"/>
        <end position="32"/>
    </location>
</feature>
<evidence type="ECO:0000313" key="2">
    <source>
        <dbReference type="EMBL" id="MBU3805927.1"/>
    </source>
</evidence>
<feature type="transmembrane region" description="Helical" evidence="1">
    <location>
        <begin position="179"/>
        <end position="206"/>
    </location>
</feature>
<dbReference type="Gene3D" id="1.10.1760.20">
    <property type="match status" value="1"/>
</dbReference>
<protein>
    <submittedName>
        <fullName evidence="2">ECF transporter S component</fullName>
    </submittedName>
</protein>
<dbReference type="EMBL" id="JAHLFP010000023">
    <property type="protein sequence ID" value="MBU3805927.1"/>
    <property type="molecule type" value="Genomic_DNA"/>
</dbReference>
<organism evidence="2 3">
    <name type="scientific">Candidatus Allofournierella pullistercoris</name>
    <dbReference type="NCBI Taxonomy" id="2838597"/>
    <lineage>
        <taxon>Bacteria</taxon>
        <taxon>Bacillati</taxon>
        <taxon>Bacillota</taxon>
        <taxon>Clostridia</taxon>
        <taxon>Eubacteriales</taxon>
        <taxon>Oscillospiraceae</taxon>
        <taxon>Allofournierella</taxon>
    </lineage>
</organism>
<proteinExistence type="predicted"/>
<feature type="transmembrane region" description="Helical" evidence="1">
    <location>
        <begin position="133"/>
        <end position="159"/>
    </location>
</feature>
<feature type="transmembrane region" description="Helical" evidence="1">
    <location>
        <begin position="38"/>
        <end position="56"/>
    </location>
</feature>